<dbReference type="EMBL" id="GECZ01005543">
    <property type="protein sequence ID" value="JAS64226.1"/>
    <property type="molecule type" value="Transcribed_RNA"/>
</dbReference>
<feature type="non-terminal residue" evidence="4">
    <location>
        <position position="1"/>
    </location>
</feature>
<evidence type="ECO:0000259" key="3">
    <source>
        <dbReference type="PROSITE" id="PS01031"/>
    </source>
</evidence>
<evidence type="ECO:0000256" key="1">
    <source>
        <dbReference type="PROSITE-ProRule" id="PRU00285"/>
    </source>
</evidence>
<dbReference type="InterPro" id="IPR008978">
    <property type="entry name" value="HSP20-like_chaperone"/>
</dbReference>
<dbReference type="GO" id="GO:0009408">
    <property type="term" value="P:response to heat"/>
    <property type="evidence" value="ECO:0007669"/>
    <property type="project" value="TreeGrafter"/>
</dbReference>
<evidence type="ECO:0000313" key="4">
    <source>
        <dbReference type="EMBL" id="JAS64226.1"/>
    </source>
</evidence>
<dbReference type="Gene3D" id="2.60.40.790">
    <property type="match status" value="1"/>
</dbReference>
<comment type="similarity">
    <text evidence="1 2">Belongs to the small heat shock protein (HSP20) family.</text>
</comment>
<protein>
    <recommendedName>
        <fullName evidence="3">SHSP domain-containing protein</fullName>
    </recommendedName>
</protein>
<name>A0A1B6GP63_9HEMI</name>
<dbReference type="PANTHER" id="PTHR45640:SF34">
    <property type="entry name" value="PROTEIN LETHAL(2)ESSENTIAL FOR LIFE"/>
    <property type="match status" value="1"/>
</dbReference>
<dbReference type="AlphaFoldDB" id="A0A1B6GP63"/>
<gene>
    <name evidence="4" type="ORF">g.4202</name>
</gene>
<dbReference type="Pfam" id="PF00011">
    <property type="entry name" value="HSP20"/>
    <property type="match status" value="1"/>
</dbReference>
<evidence type="ECO:0000256" key="2">
    <source>
        <dbReference type="RuleBase" id="RU003616"/>
    </source>
</evidence>
<dbReference type="InterPro" id="IPR002068">
    <property type="entry name" value="A-crystallin/Hsp20_dom"/>
</dbReference>
<dbReference type="PANTHER" id="PTHR45640">
    <property type="entry name" value="HEAT SHOCK PROTEIN HSP-12.2-RELATED"/>
    <property type="match status" value="1"/>
</dbReference>
<reference evidence="4" key="1">
    <citation type="submission" date="2015-11" db="EMBL/GenBank/DDBJ databases">
        <title>De novo transcriptome assembly of four potential Pierce s Disease insect vectors from Arizona vineyards.</title>
        <authorList>
            <person name="Tassone E.E."/>
        </authorList>
    </citation>
    <scope>NUCLEOTIDE SEQUENCE</scope>
</reference>
<accession>A0A1B6GP63</accession>
<dbReference type="GO" id="GO:0051082">
    <property type="term" value="F:unfolded protein binding"/>
    <property type="evidence" value="ECO:0007669"/>
    <property type="project" value="TreeGrafter"/>
</dbReference>
<sequence length="201" mass="23023">ELGTQFFKFKSLQVLFYCSMEIDSICYPCQPTITPRGNFFSDQYFDAARKTLNDMVNQMRNSCNRQMQWPPGRVDCLLAELGAWQQSGQSLGAIMGTIKHEDLFTTVFRFEPDNLKMLVDVKGFQPFNMKLNVNEEVVELIASQEEASNNPAMIRGQNCVGYMTRNISRKYILPQKLVKECVQCSLSADGILFIMAPWLRC</sequence>
<organism evidence="4">
    <name type="scientific">Cuerna arida</name>
    <dbReference type="NCBI Taxonomy" id="1464854"/>
    <lineage>
        <taxon>Eukaryota</taxon>
        <taxon>Metazoa</taxon>
        <taxon>Ecdysozoa</taxon>
        <taxon>Arthropoda</taxon>
        <taxon>Hexapoda</taxon>
        <taxon>Insecta</taxon>
        <taxon>Pterygota</taxon>
        <taxon>Neoptera</taxon>
        <taxon>Paraneoptera</taxon>
        <taxon>Hemiptera</taxon>
        <taxon>Auchenorrhyncha</taxon>
        <taxon>Membracoidea</taxon>
        <taxon>Cicadellidae</taxon>
        <taxon>Cicadellinae</taxon>
        <taxon>Proconiini</taxon>
        <taxon>Cuerna</taxon>
    </lineage>
</organism>
<dbReference type="InterPro" id="IPR001436">
    <property type="entry name" value="Alpha-crystallin/sHSP_animal"/>
</dbReference>
<dbReference type="GO" id="GO:0042026">
    <property type="term" value="P:protein refolding"/>
    <property type="evidence" value="ECO:0007669"/>
    <property type="project" value="TreeGrafter"/>
</dbReference>
<dbReference type="GO" id="GO:0005737">
    <property type="term" value="C:cytoplasm"/>
    <property type="evidence" value="ECO:0007669"/>
    <property type="project" value="TreeGrafter"/>
</dbReference>
<dbReference type="SUPFAM" id="SSF49764">
    <property type="entry name" value="HSP20-like chaperones"/>
    <property type="match status" value="1"/>
</dbReference>
<feature type="domain" description="SHSP" evidence="3">
    <location>
        <begin position="97"/>
        <end position="201"/>
    </location>
</feature>
<dbReference type="PROSITE" id="PS01031">
    <property type="entry name" value="SHSP"/>
    <property type="match status" value="1"/>
</dbReference>
<proteinExistence type="inferred from homology"/>
<dbReference type="GO" id="GO:0005634">
    <property type="term" value="C:nucleus"/>
    <property type="evidence" value="ECO:0007669"/>
    <property type="project" value="TreeGrafter"/>
</dbReference>